<gene>
    <name evidence="4" type="ORF">KIW84_052816</name>
</gene>
<dbReference type="PANTHER" id="PTHR32083:SF48">
    <property type="entry name" value="TRANS-GOLGI NETWORK-LOCALIZED SYP41-INTERACTING PROTEIN 1"/>
    <property type="match status" value="1"/>
</dbReference>
<feature type="coiled-coil region" evidence="2">
    <location>
        <begin position="1508"/>
        <end position="1587"/>
    </location>
</feature>
<feature type="region of interest" description="Disordered" evidence="3">
    <location>
        <begin position="1"/>
        <end position="65"/>
    </location>
</feature>
<dbReference type="Proteomes" id="UP001058974">
    <property type="component" value="Chromosome 5"/>
</dbReference>
<feature type="coiled-coil region" evidence="2">
    <location>
        <begin position="358"/>
        <end position="388"/>
    </location>
</feature>
<keyword evidence="1 2" id="KW-0175">Coiled coil</keyword>
<dbReference type="SUPFAM" id="SSF57997">
    <property type="entry name" value="Tropomyosin"/>
    <property type="match status" value="1"/>
</dbReference>
<evidence type="ECO:0000313" key="5">
    <source>
        <dbReference type="Proteomes" id="UP001058974"/>
    </source>
</evidence>
<evidence type="ECO:0000256" key="2">
    <source>
        <dbReference type="SAM" id="Coils"/>
    </source>
</evidence>
<evidence type="ECO:0000313" key="4">
    <source>
        <dbReference type="EMBL" id="KAI5406217.1"/>
    </source>
</evidence>
<dbReference type="GO" id="GO:0005856">
    <property type="term" value="C:cytoskeleton"/>
    <property type="evidence" value="ECO:0007669"/>
    <property type="project" value="TreeGrafter"/>
</dbReference>
<reference evidence="4 5" key="1">
    <citation type="journal article" date="2022" name="Nat. Genet.">
        <title>Improved pea reference genome and pan-genome highlight genomic features and evolutionary characteristics.</title>
        <authorList>
            <person name="Yang T."/>
            <person name="Liu R."/>
            <person name="Luo Y."/>
            <person name="Hu S."/>
            <person name="Wang D."/>
            <person name="Wang C."/>
            <person name="Pandey M.K."/>
            <person name="Ge S."/>
            <person name="Xu Q."/>
            <person name="Li N."/>
            <person name="Li G."/>
            <person name="Huang Y."/>
            <person name="Saxena R.K."/>
            <person name="Ji Y."/>
            <person name="Li M."/>
            <person name="Yan X."/>
            <person name="He Y."/>
            <person name="Liu Y."/>
            <person name="Wang X."/>
            <person name="Xiang C."/>
            <person name="Varshney R.K."/>
            <person name="Ding H."/>
            <person name="Gao S."/>
            <person name="Zong X."/>
        </authorList>
    </citation>
    <scope>NUCLEOTIDE SEQUENCE [LARGE SCALE GENOMIC DNA]</scope>
    <source>
        <strain evidence="4 5">cv. Zhongwan 6</strain>
    </source>
</reference>
<proteinExistence type="predicted"/>
<feature type="coiled-coil region" evidence="2">
    <location>
        <begin position="685"/>
        <end position="782"/>
    </location>
</feature>
<evidence type="ECO:0000256" key="1">
    <source>
        <dbReference type="ARBA" id="ARBA00023054"/>
    </source>
</evidence>
<protein>
    <submittedName>
        <fullName evidence="4">Uncharacterized protein</fullName>
    </submittedName>
</protein>
<dbReference type="Gramene" id="Psat05G0281600-T8">
    <property type="protein sequence ID" value="KAI5406217.1"/>
    <property type="gene ID" value="KIW84_052816"/>
</dbReference>
<dbReference type="EMBL" id="JAMSHJ010000005">
    <property type="protein sequence ID" value="KAI5406217.1"/>
    <property type="molecule type" value="Genomic_DNA"/>
</dbReference>
<feature type="coiled-coil region" evidence="2">
    <location>
        <begin position="1649"/>
        <end position="1683"/>
    </location>
</feature>
<name>A0A9D4WR53_PEA</name>
<keyword evidence="5" id="KW-1185">Reference proteome</keyword>
<accession>A0A9D4WR53</accession>
<feature type="coiled-coil region" evidence="2">
    <location>
        <begin position="117"/>
        <end position="155"/>
    </location>
</feature>
<feature type="coiled-coil region" evidence="2">
    <location>
        <begin position="846"/>
        <end position="1230"/>
    </location>
</feature>
<sequence length="1911" mass="215572">MSENNHVAEQDSDSDPHLRTQSNGDAESTIDTYQDQVTHVDLKDEVLEEPEDGISTDTAKEDMFEDCPDELITLDGRIKEEEAVADEHEDEKEEESPILHQQESRFVEFDNGAAGELEQLRIKLENAVAEKESVVEEYQELLSARDREIENLNAKVSELVLSNESLQVSSQAQFEKDGNIDVVVDKMIYSLATVVNRERVSDNSRSGKIFYIEESTALLIEKYNQFLSEIYQLGQSFSEVGLGTIANEYGNILVDARGGLLELKRKEEELVQKLSHLEDENHKLVEELDKEKVIIGTLTTQLGNVKVELEQEKVKCANTKEKLSMAVTKGKALVQQRDSLKASLAGKSSELEKCLIELQEKSASLEAAELTKEELARTENMVASLNNSLQQNHTIFEQVEEILSHAELDQPEMLDLPERLRWLVDDRNKLKGTFLELRKLKDSLSLLDLPESVSSSDLESQMNWFIDSFRKAHNNIYALHEEVSTIKEASINHIDQMSISLLVDSQEKDYLQAELADMRFEYGELVGKNHQISLEKDQIVKMLIDFSGLNMNDEGIDQFSSTTLMIIDLCFQKLKGQSGSLSKASHIDSALFEKIQSLLYVRDQSLMLYEDILEEDFLIRSDVNKLSNELKVVSEEVIALKEERRSLLKDLERSEEIQSLLYVRDQSLTLYEDILEEDLLIRSDVNKLSNELKMVSEEVIALKEERNSLLKDLERSEEKTGMLRDKLSMAVKKGKGLVQDRDNLKGLINEKNSEIEQLKVDLQKHESAVSEYKDEIKRLSSDLESIPKLENDLLEIKKERTRFEQFLMESNNMLQRVMECIDGIVLPVDPVFGEPIEKVKWLAGFVNDCQDAKVHVEQQLQLVKEEASILEVKLAEAQETVNSLEQRLSSSEDTVSQLAEEKTELEREGEKVVEELQSVKEKVAEARSTNKLLEDALSQAEKDISVLSEEKEQAQVSRVAAETELERFRDEAVRQTGELAEASRTIKDLEVELSQVESKVNLLTEKYNADQVVKTDLENELKKLQDEAANDASKSVAAETELERVRAEAVRQTGELAEAIKTIKDLEVELSQVESKVDILTEKYNADQVVKTDLENELKKLQDEAANNASKSVAAETELERVRAEAVRQTGELAEAIKTIKDLEVELSQVESKVDILTEKYNADQVVKTDLENELKKLQDEAADNASNSVGSSAPIRSLEDELLKARDDISTLENANEIAKQEISSLSSKLSSYMVDLSGKNGCLGTKSLALLTSFNYLQVLIRDDTLFLKIKQCFERKCETLKKVDLTVNKVNNYLTLAAKDSEGHLEMEEDPPVRKSFTGSLENFEVEMDKGETNGITMETIISSIGKIADELTLRSKHIADAFDEYSDSIDEFLSPLPGKLLETESNIMAIVEHMKIMKEEANSVAKLNEEKDNIIATLENDISLLLSSCTDSTSELQNEVDQNLGQLGSTFEDEKFNHEADEQVEHHRNSKYADASRKLINASGKVQTLIRQFKLKSEQVDTTVRDLQAKLNETTVAFELATEEKDFNKNRVLQLESDIQSLEIACSELKDKVEGYHVLEEKLKEKEEEISSMHSALVAKEEESSILSASQLKDIFDKLDRIDIPIVESGDDLELHTSDPVKKLSYIIDSVTRLHHEINSLSHDKKEMQTILDTKVLEINDLEEEVKQLNRHCEDSKMVKSELFELTSVLEKIIDILGANDDWVVDRKSKGVRELLPALEKHIIAIISESENSKSKAQELGIKLVGSQKVIDELTTKIKLLEDSIQDRNSQPEIVQERSIYEAPLLPASSEITEVEEGSRGKKALSPVPPAAHSRVMRKGSTEHLALDISVESDHLINSTDTDDDKGHVFKSLNTSGFVPKQGKLIADRIDGIWVSGSGVLMSRPRARLGLIGYLLIMHIWLLGTVL</sequence>
<feature type="compositionally biased region" description="Polar residues" evidence="3">
    <location>
        <begin position="19"/>
        <end position="37"/>
    </location>
</feature>
<feature type="coiled-coil region" evidence="2">
    <location>
        <begin position="623"/>
        <end position="657"/>
    </location>
</feature>
<evidence type="ECO:0000256" key="3">
    <source>
        <dbReference type="SAM" id="MobiDB-lite"/>
    </source>
</evidence>
<organism evidence="4 5">
    <name type="scientific">Pisum sativum</name>
    <name type="common">Garden pea</name>
    <name type="synonym">Lathyrus oleraceus</name>
    <dbReference type="NCBI Taxonomy" id="3888"/>
    <lineage>
        <taxon>Eukaryota</taxon>
        <taxon>Viridiplantae</taxon>
        <taxon>Streptophyta</taxon>
        <taxon>Embryophyta</taxon>
        <taxon>Tracheophyta</taxon>
        <taxon>Spermatophyta</taxon>
        <taxon>Magnoliopsida</taxon>
        <taxon>eudicotyledons</taxon>
        <taxon>Gunneridae</taxon>
        <taxon>Pentapetalae</taxon>
        <taxon>rosids</taxon>
        <taxon>fabids</taxon>
        <taxon>Fabales</taxon>
        <taxon>Fabaceae</taxon>
        <taxon>Papilionoideae</taxon>
        <taxon>50 kb inversion clade</taxon>
        <taxon>NPAAA clade</taxon>
        <taxon>Hologalegina</taxon>
        <taxon>IRL clade</taxon>
        <taxon>Fabeae</taxon>
        <taxon>Lathyrus</taxon>
    </lineage>
</organism>
<comment type="caution">
    <text evidence="4">The sequence shown here is derived from an EMBL/GenBank/DDBJ whole genome shotgun (WGS) entry which is preliminary data.</text>
</comment>
<feature type="compositionally biased region" description="Basic and acidic residues" evidence="3">
    <location>
        <begin position="1"/>
        <end position="18"/>
    </location>
</feature>
<dbReference type="PANTHER" id="PTHR32083">
    <property type="entry name" value="CILIA AND FLAGELLA-ASSOCIATED PROTEIN 58-RELATED"/>
    <property type="match status" value="1"/>
</dbReference>
<feature type="coiled-coil region" evidence="2">
    <location>
        <begin position="260"/>
        <end position="294"/>
    </location>
</feature>